<feature type="region of interest" description="Disordered" evidence="11">
    <location>
        <begin position="269"/>
        <end position="297"/>
    </location>
</feature>
<evidence type="ECO:0000259" key="13">
    <source>
        <dbReference type="PROSITE" id="PS51005"/>
    </source>
</evidence>
<evidence type="ECO:0000256" key="6">
    <source>
        <dbReference type="ARBA" id="ARBA00023125"/>
    </source>
</evidence>
<evidence type="ECO:0000313" key="14">
    <source>
        <dbReference type="EMBL" id="ONK81861.1"/>
    </source>
</evidence>
<evidence type="ECO:0000256" key="5">
    <source>
        <dbReference type="ARBA" id="ARBA00023015"/>
    </source>
</evidence>
<evidence type="ECO:0000256" key="11">
    <source>
        <dbReference type="SAM" id="MobiDB-lite"/>
    </source>
</evidence>
<protein>
    <recommendedName>
        <fullName evidence="13">NAC domain-containing protein</fullName>
    </recommendedName>
</protein>
<keyword evidence="7 12" id="KW-0472">Membrane</keyword>
<keyword evidence="8" id="KW-0010">Activator</keyword>
<evidence type="ECO:0000256" key="10">
    <source>
        <dbReference type="ARBA" id="ARBA00023242"/>
    </source>
</evidence>
<evidence type="ECO:0000256" key="9">
    <source>
        <dbReference type="ARBA" id="ARBA00023163"/>
    </source>
</evidence>
<dbReference type="GO" id="GO:0005634">
    <property type="term" value="C:nucleus"/>
    <property type="evidence" value="ECO:0007669"/>
    <property type="project" value="UniProtKB-SubCell"/>
</dbReference>
<dbReference type="FunFam" id="2.170.150.80:FF:000002">
    <property type="entry name" value="Nac domain-containing protein 86"/>
    <property type="match status" value="1"/>
</dbReference>
<dbReference type="PANTHER" id="PTHR31744:SF216">
    <property type="entry name" value="NAC TRANSCRIPTION FACTOR"/>
    <property type="match status" value="1"/>
</dbReference>
<organism evidence="14 15">
    <name type="scientific">Asparagus officinalis</name>
    <name type="common">Garden asparagus</name>
    <dbReference type="NCBI Taxonomy" id="4686"/>
    <lineage>
        <taxon>Eukaryota</taxon>
        <taxon>Viridiplantae</taxon>
        <taxon>Streptophyta</taxon>
        <taxon>Embryophyta</taxon>
        <taxon>Tracheophyta</taxon>
        <taxon>Spermatophyta</taxon>
        <taxon>Magnoliopsida</taxon>
        <taxon>Liliopsida</taxon>
        <taxon>Asparagales</taxon>
        <taxon>Asparagaceae</taxon>
        <taxon>Asparagoideae</taxon>
        <taxon>Asparagus</taxon>
    </lineage>
</organism>
<feature type="transmembrane region" description="Helical" evidence="12">
    <location>
        <begin position="583"/>
        <end position="608"/>
    </location>
</feature>
<dbReference type="Proteomes" id="UP000243459">
    <property type="component" value="Chromosome 1"/>
</dbReference>
<keyword evidence="3 12" id="KW-0812">Transmembrane</keyword>
<dbReference type="AlphaFoldDB" id="A0A5P1FXJ7"/>
<evidence type="ECO:0000256" key="7">
    <source>
        <dbReference type="ARBA" id="ARBA00023136"/>
    </source>
</evidence>
<dbReference type="GO" id="GO:0000976">
    <property type="term" value="F:transcription cis-regulatory region binding"/>
    <property type="evidence" value="ECO:0007669"/>
    <property type="project" value="UniProtKB-ARBA"/>
</dbReference>
<evidence type="ECO:0000256" key="4">
    <source>
        <dbReference type="ARBA" id="ARBA00022989"/>
    </source>
</evidence>
<dbReference type="OrthoDB" id="1929298at2759"/>
<dbReference type="PROSITE" id="PS51005">
    <property type="entry name" value="NAC"/>
    <property type="match status" value="1"/>
</dbReference>
<accession>A0A5P1FXJ7</accession>
<gene>
    <name evidence="14" type="ORF">A4U43_C01F33620</name>
</gene>
<feature type="compositionally biased region" description="Basic and acidic residues" evidence="11">
    <location>
        <begin position="288"/>
        <end position="297"/>
    </location>
</feature>
<dbReference type="InterPro" id="IPR036093">
    <property type="entry name" value="NAC_dom_sf"/>
</dbReference>
<keyword evidence="10" id="KW-0539">Nucleus</keyword>
<evidence type="ECO:0000256" key="1">
    <source>
        <dbReference type="ARBA" id="ARBA00004123"/>
    </source>
</evidence>
<dbReference type="PANTHER" id="PTHR31744">
    <property type="entry name" value="PROTEIN CUP-SHAPED COTYLEDON 2-RELATED"/>
    <property type="match status" value="1"/>
</dbReference>
<keyword evidence="6" id="KW-0238">DNA-binding</keyword>
<evidence type="ECO:0000256" key="3">
    <source>
        <dbReference type="ARBA" id="ARBA00022692"/>
    </source>
</evidence>
<keyword evidence="5" id="KW-0805">Transcription regulation</keyword>
<feature type="compositionally biased region" description="Polar residues" evidence="11">
    <location>
        <begin position="269"/>
        <end position="287"/>
    </location>
</feature>
<sequence length="621" mass="69335">MGAAPECGRPHERSLTAAPEEEEGVHVLNGGGGPNWWPPGFRFHPTDEELVLYYLKRRICGRRLKLRMIGDVDVYKWDPWELPDKSLLRSGDKQWYYFSPRDRKYPNGSRSNRASKHGYWKATGKDRIICHNSKAVGNKKTLVYYQGRAPKGKRTDWVMHEYTLDEQVLMSCSNVQDYFALYKLFRKSGPGPKNGEQYGAPFREEEWEEDVPDDRLKNQTDMGNKNEHLHCQSVDKISDVNRSGLPYYDLEDSLPQMSNELDVIPQSSECYGRNNNIQDDNFGSQSNRGDKSEEHLQSHPIDRVLNEEMNAPPSYDLEDILLQMCDEVDVVPEANTETSVISNSLCPPSNENDIFPQQTGTWCEHRSSITSFQITPSPSAAYAQPIELPELSSLTSDAVQEQEVAAEEFLEIKDLNDLDSIDWRTDDASKIDHIAITGGLIDTDDYFDAQMYLAEALGPDQQTNQYPSLNGFGVNKTGSQASHVTTEIWPQETAVNVSNAIESNTATSSGLGTGEMNGISSPSGSWFNSTLMAFLDSVPSSPAFASENALISRALERVSSFRAEQIQEAGNPPAVARREDRKIGGFLFVSFLVGLGAVTWVLVVGTALKVIKGLWGRFASS</sequence>
<proteinExistence type="predicted"/>
<reference evidence="15" key="1">
    <citation type="journal article" date="2017" name="Nat. Commun.">
        <title>The asparagus genome sheds light on the origin and evolution of a young Y chromosome.</title>
        <authorList>
            <person name="Harkess A."/>
            <person name="Zhou J."/>
            <person name="Xu C."/>
            <person name="Bowers J.E."/>
            <person name="Van der Hulst R."/>
            <person name="Ayyampalayam S."/>
            <person name="Mercati F."/>
            <person name="Riccardi P."/>
            <person name="McKain M.R."/>
            <person name="Kakrana A."/>
            <person name="Tang H."/>
            <person name="Ray J."/>
            <person name="Groenendijk J."/>
            <person name="Arikit S."/>
            <person name="Mathioni S.M."/>
            <person name="Nakano M."/>
            <person name="Shan H."/>
            <person name="Telgmann-Rauber A."/>
            <person name="Kanno A."/>
            <person name="Yue Z."/>
            <person name="Chen H."/>
            <person name="Li W."/>
            <person name="Chen Y."/>
            <person name="Xu X."/>
            <person name="Zhang Y."/>
            <person name="Luo S."/>
            <person name="Chen H."/>
            <person name="Gao J."/>
            <person name="Mao Z."/>
            <person name="Pires J.C."/>
            <person name="Luo M."/>
            <person name="Kudrna D."/>
            <person name="Wing R.A."/>
            <person name="Meyers B.C."/>
            <person name="Yi K."/>
            <person name="Kong H."/>
            <person name="Lavrijsen P."/>
            <person name="Sunseri F."/>
            <person name="Falavigna A."/>
            <person name="Ye Y."/>
            <person name="Leebens-Mack J.H."/>
            <person name="Chen G."/>
        </authorList>
    </citation>
    <scope>NUCLEOTIDE SEQUENCE [LARGE SCALE GENOMIC DNA]</scope>
    <source>
        <strain evidence="15">cv. DH0086</strain>
    </source>
</reference>
<evidence type="ECO:0000256" key="12">
    <source>
        <dbReference type="SAM" id="Phobius"/>
    </source>
</evidence>
<dbReference type="EMBL" id="CM007381">
    <property type="protein sequence ID" value="ONK81861.1"/>
    <property type="molecule type" value="Genomic_DNA"/>
</dbReference>
<comment type="subcellular location">
    <subcellularLocation>
        <location evidence="2">Membrane</location>
        <topology evidence="2">Single-pass membrane protein</topology>
    </subcellularLocation>
    <subcellularLocation>
        <location evidence="1">Nucleus</location>
    </subcellularLocation>
</comment>
<keyword evidence="9" id="KW-0804">Transcription</keyword>
<dbReference type="GO" id="GO:0006355">
    <property type="term" value="P:regulation of DNA-templated transcription"/>
    <property type="evidence" value="ECO:0007669"/>
    <property type="project" value="InterPro"/>
</dbReference>
<dbReference type="OMA" id="ENPPLRW"/>
<feature type="region of interest" description="Disordered" evidence="11">
    <location>
        <begin position="1"/>
        <end position="29"/>
    </location>
</feature>
<dbReference type="SUPFAM" id="SSF101941">
    <property type="entry name" value="NAC domain"/>
    <property type="match status" value="1"/>
</dbReference>
<feature type="domain" description="NAC" evidence="13">
    <location>
        <begin position="37"/>
        <end position="187"/>
    </location>
</feature>
<evidence type="ECO:0000256" key="2">
    <source>
        <dbReference type="ARBA" id="ARBA00004167"/>
    </source>
</evidence>
<keyword evidence="15" id="KW-1185">Reference proteome</keyword>
<dbReference type="Pfam" id="PF02365">
    <property type="entry name" value="NAM"/>
    <property type="match status" value="1"/>
</dbReference>
<dbReference type="Gramene" id="ONK81861">
    <property type="protein sequence ID" value="ONK81861"/>
    <property type="gene ID" value="A4U43_C01F33620"/>
</dbReference>
<evidence type="ECO:0000313" key="15">
    <source>
        <dbReference type="Proteomes" id="UP000243459"/>
    </source>
</evidence>
<name>A0A5P1FXJ7_ASPOF</name>
<dbReference type="Gene3D" id="2.170.150.80">
    <property type="entry name" value="NAC domain"/>
    <property type="match status" value="1"/>
</dbReference>
<dbReference type="InterPro" id="IPR003441">
    <property type="entry name" value="NAC-dom"/>
</dbReference>
<evidence type="ECO:0000256" key="8">
    <source>
        <dbReference type="ARBA" id="ARBA00023159"/>
    </source>
</evidence>
<dbReference type="GO" id="GO:0016020">
    <property type="term" value="C:membrane"/>
    <property type="evidence" value="ECO:0007669"/>
    <property type="project" value="UniProtKB-SubCell"/>
</dbReference>
<keyword evidence="4 12" id="KW-1133">Transmembrane helix</keyword>